<evidence type="ECO:0000313" key="2">
    <source>
        <dbReference type="Proteomes" id="UP001184861"/>
    </source>
</evidence>
<dbReference type="EMBL" id="JAVDQY010000001">
    <property type="protein sequence ID" value="MDR6525500.1"/>
    <property type="molecule type" value="Genomic_DNA"/>
</dbReference>
<sequence length="280" mass="30038">MPDLGRWGVVDPLAEHSQDNTPYHYCSGNPINRLDPNGMCDDPNCSHSGLRRAWDSIGRFFGGWGYADKKQETSKSGNLEVGIVESVGSWLDEPVDSGTAQAAEDLAHSSMPGNFTMPDTNEGVLLSIAVAFGSAMQDANGFRYPRYAPKSKSKFSAKINSRHNLNSTSIAGGKTRAGTFAPKEILDLDIATYNAGNFSNANNGNGDVLINGRVYGVKNEGQTLFPRSGGAPQFQDLSQGQIKAIQLMKTVPANKVDQALKGAGVSTTDINIAKDFINKY</sequence>
<gene>
    <name evidence="1" type="ORF">J2787_000870</name>
</gene>
<evidence type="ECO:0008006" key="3">
    <source>
        <dbReference type="Google" id="ProtNLM"/>
    </source>
</evidence>
<accession>A0AAE4C3D0</accession>
<dbReference type="Proteomes" id="UP001184861">
    <property type="component" value="Unassembled WGS sequence"/>
</dbReference>
<name>A0AAE4C3D0_9FLAO</name>
<evidence type="ECO:0000313" key="1">
    <source>
        <dbReference type="EMBL" id="MDR6525500.1"/>
    </source>
</evidence>
<dbReference type="AlphaFoldDB" id="A0AAE4C3D0"/>
<reference evidence="1" key="1">
    <citation type="submission" date="2023-07" db="EMBL/GenBank/DDBJ databases">
        <title>Sorghum-associated microbial communities from plants grown in Nebraska, USA.</title>
        <authorList>
            <person name="Schachtman D."/>
        </authorList>
    </citation>
    <scope>NUCLEOTIDE SEQUENCE</scope>
    <source>
        <strain evidence="1">DS2360</strain>
    </source>
</reference>
<comment type="caution">
    <text evidence="1">The sequence shown here is derived from an EMBL/GenBank/DDBJ whole genome shotgun (WGS) entry which is preliminary data.</text>
</comment>
<protein>
    <recommendedName>
        <fullName evidence="3">RHS repeat-associated core domain-containing protein</fullName>
    </recommendedName>
</protein>
<organism evidence="1 2">
    <name type="scientific">Chryseobacterium rhizosphaerae</name>
    <dbReference type="NCBI Taxonomy" id="395937"/>
    <lineage>
        <taxon>Bacteria</taxon>
        <taxon>Pseudomonadati</taxon>
        <taxon>Bacteroidota</taxon>
        <taxon>Flavobacteriia</taxon>
        <taxon>Flavobacteriales</taxon>
        <taxon>Weeksellaceae</taxon>
        <taxon>Chryseobacterium group</taxon>
        <taxon>Chryseobacterium</taxon>
    </lineage>
</organism>
<dbReference type="Gene3D" id="2.180.10.10">
    <property type="entry name" value="RHS repeat-associated core"/>
    <property type="match status" value="1"/>
</dbReference>
<proteinExistence type="predicted"/>